<reference evidence="2 3" key="1">
    <citation type="submission" date="2019-06" db="EMBL/GenBank/DDBJ databases">
        <title>Genome of Methylobacterium sp. 17Sr1-39.</title>
        <authorList>
            <person name="Seo T."/>
        </authorList>
    </citation>
    <scope>NUCLEOTIDE SEQUENCE [LARGE SCALE GENOMIC DNA]</scope>
    <source>
        <strain evidence="2 3">17Sr1-39</strain>
    </source>
</reference>
<feature type="domain" description="Recombinase" evidence="1">
    <location>
        <begin position="42"/>
        <end position="77"/>
    </location>
</feature>
<name>A0A5C4L930_9HYPH</name>
<dbReference type="RefSeq" id="WP_139038934.1">
    <property type="nucleotide sequence ID" value="NZ_VDDA01000019.1"/>
</dbReference>
<dbReference type="AlphaFoldDB" id="A0A5C4L930"/>
<accession>A0A5C4L930</accession>
<protein>
    <submittedName>
        <fullName evidence="2">Resolvase</fullName>
    </submittedName>
</protein>
<comment type="caution">
    <text evidence="2">The sequence shown here is derived from an EMBL/GenBank/DDBJ whole genome shotgun (WGS) entry which is preliminary data.</text>
</comment>
<dbReference type="GO" id="GO:0003677">
    <property type="term" value="F:DNA binding"/>
    <property type="evidence" value="ECO:0007669"/>
    <property type="project" value="InterPro"/>
</dbReference>
<dbReference type="Proteomes" id="UP000305267">
    <property type="component" value="Unassembled WGS sequence"/>
</dbReference>
<dbReference type="InterPro" id="IPR011109">
    <property type="entry name" value="DNA_bind_recombinase_dom"/>
</dbReference>
<evidence type="ECO:0000313" key="2">
    <source>
        <dbReference type="EMBL" id="TNC09030.1"/>
    </source>
</evidence>
<keyword evidence="3" id="KW-1185">Reference proteome</keyword>
<organism evidence="2 3">
    <name type="scientific">Methylobacterium terricola</name>
    <dbReference type="NCBI Taxonomy" id="2583531"/>
    <lineage>
        <taxon>Bacteria</taxon>
        <taxon>Pseudomonadati</taxon>
        <taxon>Pseudomonadota</taxon>
        <taxon>Alphaproteobacteria</taxon>
        <taxon>Hyphomicrobiales</taxon>
        <taxon>Methylobacteriaceae</taxon>
        <taxon>Methylobacterium</taxon>
    </lineage>
</organism>
<dbReference type="EMBL" id="VDDA01000019">
    <property type="protein sequence ID" value="TNC09030.1"/>
    <property type="molecule type" value="Genomic_DNA"/>
</dbReference>
<dbReference type="GO" id="GO:0000150">
    <property type="term" value="F:DNA strand exchange activity"/>
    <property type="evidence" value="ECO:0007669"/>
    <property type="project" value="InterPro"/>
</dbReference>
<evidence type="ECO:0000259" key="1">
    <source>
        <dbReference type="Pfam" id="PF07508"/>
    </source>
</evidence>
<dbReference type="OrthoDB" id="8000269at2"/>
<sequence length="79" mass="8531">MKTGIDRFAEKGRQTSIRVRQQRAVHHAAELAPVIAEVRSAGTTTLQGIAVALNERGIPTARGGRWSAVQVSRVLARTV</sequence>
<evidence type="ECO:0000313" key="3">
    <source>
        <dbReference type="Proteomes" id="UP000305267"/>
    </source>
</evidence>
<gene>
    <name evidence="2" type="ORF">FF100_27375</name>
</gene>
<dbReference type="Pfam" id="PF07508">
    <property type="entry name" value="Recombinase"/>
    <property type="match status" value="1"/>
</dbReference>
<proteinExistence type="predicted"/>